<dbReference type="Pfam" id="PF01757">
    <property type="entry name" value="Acyl_transf_3"/>
    <property type="match status" value="1"/>
</dbReference>
<feature type="domain" description="Acyltransferase 3" evidence="2">
    <location>
        <begin position="11"/>
        <end position="305"/>
    </location>
</feature>
<evidence type="ECO:0000313" key="4">
    <source>
        <dbReference type="Proteomes" id="UP000824205"/>
    </source>
</evidence>
<feature type="transmembrane region" description="Helical" evidence="1">
    <location>
        <begin position="200"/>
        <end position="222"/>
    </location>
</feature>
<keyword evidence="1" id="KW-1133">Transmembrane helix</keyword>
<dbReference type="GO" id="GO:0016747">
    <property type="term" value="F:acyltransferase activity, transferring groups other than amino-acyl groups"/>
    <property type="evidence" value="ECO:0007669"/>
    <property type="project" value="InterPro"/>
</dbReference>
<evidence type="ECO:0000313" key="3">
    <source>
        <dbReference type="EMBL" id="HIW85789.1"/>
    </source>
</evidence>
<reference evidence="3" key="1">
    <citation type="journal article" date="2021" name="PeerJ">
        <title>Extensive microbial diversity within the chicken gut microbiome revealed by metagenomics and culture.</title>
        <authorList>
            <person name="Gilroy R."/>
            <person name="Ravi A."/>
            <person name="Getino M."/>
            <person name="Pursley I."/>
            <person name="Horton D.L."/>
            <person name="Alikhan N.F."/>
            <person name="Baker D."/>
            <person name="Gharbi K."/>
            <person name="Hall N."/>
            <person name="Watson M."/>
            <person name="Adriaenssens E.M."/>
            <person name="Foster-Nyarko E."/>
            <person name="Jarju S."/>
            <person name="Secka A."/>
            <person name="Antonio M."/>
            <person name="Oren A."/>
            <person name="Chaudhuri R.R."/>
            <person name="La Ragione R."/>
            <person name="Hildebrand F."/>
            <person name="Pallen M.J."/>
        </authorList>
    </citation>
    <scope>NUCLEOTIDE SEQUENCE</scope>
    <source>
        <strain evidence="3">421</strain>
    </source>
</reference>
<organism evidence="3 4">
    <name type="scientific">Candidatus Eubacterium faecipullorum</name>
    <dbReference type="NCBI Taxonomy" id="2838571"/>
    <lineage>
        <taxon>Bacteria</taxon>
        <taxon>Bacillati</taxon>
        <taxon>Bacillota</taxon>
        <taxon>Clostridia</taxon>
        <taxon>Eubacteriales</taxon>
        <taxon>Eubacteriaceae</taxon>
        <taxon>Eubacterium</taxon>
    </lineage>
</organism>
<proteinExistence type="predicted"/>
<reference evidence="3" key="2">
    <citation type="submission" date="2021-04" db="EMBL/GenBank/DDBJ databases">
        <authorList>
            <person name="Gilroy R."/>
        </authorList>
    </citation>
    <scope>NUCLEOTIDE SEQUENCE</scope>
    <source>
        <strain evidence="3">421</strain>
    </source>
</reference>
<keyword evidence="1" id="KW-0812">Transmembrane</keyword>
<accession>A0A9D1RDD3</accession>
<dbReference type="PANTHER" id="PTHR37312:SF1">
    <property type="entry name" value="MEMBRANE-BOUND ACYLTRANSFERASE YKRP-RELATED"/>
    <property type="match status" value="1"/>
</dbReference>
<evidence type="ECO:0000256" key="1">
    <source>
        <dbReference type="SAM" id="Phobius"/>
    </source>
</evidence>
<dbReference type="Proteomes" id="UP000824205">
    <property type="component" value="Unassembled WGS sequence"/>
</dbReference>
<keyword evidence="1" id="KW-0472">Membrane</keyword>
<feature type="transmembrane region" description="Helical" evidence="1">
    <location>
        <begin position="302"/>
        <end position="324"/>
    </location>
</feature>
<name>A0A9D1RDD3_9FIRM</name>
<protein>
    <submittedName>
        <fullName evidence="3">Acyltransferase family protein</fullName>
    </submittedName>
</protein>
<gene>
    <name evidence="3" type="ORF">IAA48_04765</name>
</gene>
<feature type="transmembrane region" description="Helical" evidence="1">
    <location>
        <begin position="234"/>
        <end position="252"/>
    </location>
</feature>
<dbReference type="InterPro" id="IPR052734">
    <property type="entry name" value="Nod_factor_acetyltransferase"/>
</dbReference>
<dbReference type="AlphaFoldDB" id="A0A9D1RDD3"/>
<feature type="transmembrane region" description="Helical" evidence="1">
    <location>
        <begin position="20"/>
        <end position="50"/>
    </location>
</feature>
<feature type="transmembrane region" description="Helical" evidence="1">
    <location>
        <begin position="142"/>
        <end position="161"/>
    </location>
</feature>
<evidence type="ECO:0000259" key="2">
    <source>
        <dbReference type="Pfam" id="PF01757"/>
    </source>
</evidence>
<keyword evidence="3" id="KW-0012">Acyltransferase</keyword>
<sequence>MTSNTLPARDRSLDILKGFGILLMICGHTGFGTPFIQFCASFYMPLFYVVSGYLLNDRRPFSGFVLKKAKGLLVPYYAFGALGAVLAYFFRRDTFSQSMYNFFFFPTAVPMPIIGAIWFLMSLFLSESIYYLFFKLFKNKQLVAVPCIILCVLLTVVPNYFETTLPLGLNTVGISLVYIHFGFLIRYFADKNKERNVLSLRSVPTVIFLALHLGLCFFANGVTNYRSAETGRSILLYIFISMLAIIGYWNLFKRLKQPRMLLDYLNFVGKNSIVYLVTNQVLILAFRMFFTEYMNSDNLLLMIGSKAVCAVFVLAAEHALVYLFRLKGLRRLVGK</sequence>
<feature type="transmembrane region" description="Helical" evidence="1">
    <location>
        <begin position="273"/>
        <end position="290"/>
    </location>
</feature>
<keyword evidence="3" id="KW-0808">Transferase</keyword>
<feature type="transmembrane region" description="Helical" evidence="1">
    <location>
        <begin position="167"/>
        <end position="188"/>
    </location>
</feature>
<dbReference type="EMBL" id="DXGE01000020">
    <property type="protein sequence ID" value="HIW85789.1"/>
    <property type="molecule type" value="Genomic_DNA"/>
</dbReference>
<dbReference type="PANTHER" id="PTHR37312">
    <property type="entry name" value="MEMBRANE-BOUND ACYLTRANSFERASE YKRP-RELATED"/>
    <property type="match status" value="1"/>
</dbReference>
<comment type="caution">
    <text evidence="3">The sequence shown here is derived from an EMBL/GenBank/DDBJ whole genome shotgun (WGS) entry which is preliminary data.</text>
</comment>
<dbReference type="InterPro" id="IPR002656">
    <property type="entry name" value="Acyl_transf_3_dom"/>
</dbReference>
<feature type="transmembrane region" description="Helical" evidence="1">
    <location>
        <begin position="71"/>
        <end position="90"/>
    </location>
</feature>